<dbReference type="EMBL" id="GL629801">
    <property type="protein sequence ID" value="EFX00262.1"/>
    <property type="molecule type" value="Genomic_DNA"/>
</dbReference>
<feature type="compositionally biased region" description="Acidic residues" evidence="1">
    <location>
        <begin position="626"/>
        <end position="652"/>
    </location>
</feature>
<dbReference type="RefSeq" id="XP_014169744.1">
    <property type="nucleotide sequence ID" value="XM_014314269.1"/>
</dbReference>
<evidence type="ECO:0000313" key="4">
    <source>
        <dbReference type="EMBL" id="EFX00262.1"/>
    </source>
</evidence>
<dbReference type="eggNOG" id="KOG2974">
    <property type="taxonomic scope" value="Eukaryota"/>
</dbReference>
<dbReference type="PANTHER" id="PTHR33119">
    <property type="entry name" value="IFI3P"/>
    <property type="match status" value="1"/>
</dbReference>
<accession>F0XNW2</accession>
<dbReference type="PANTHER" id="PTHR33119:SF1">
    <property type="entry name" value="FE2OG DIOXYGENASE DOMAIN-CONTAINING PROTEIN"/>
    <property type="match status" value="1"/>
</dbReference>
<dbReference type="InterPro" id="IPR049207">
    <property type="entry name" value="DUF4246_N"/>
</dbReference>
<dbReference type="Proteomes" id="UP000007796">
    <property type="component" value="Unassembled WGS sequence"/>
</dbReference>
<feature type="region of interest" description="Disordered" evidence="1">
    <location>
        <begin position="573"/>
        <end position="602"/>
    </location>
</feature>
<proteinExistence type="predicted"/>
<protein>
    <submittedName>
        <fullName evidence="4">Duf1665 domain containing protein</fullName>
    </submittedName>
</protein>
<evidence type="ECO:0000259" key="2">
    <source>
        <dbReference type="Pfam" id="PF14033"/>
    </source>
</evidence>
<feature type="domain" description="DUF4246" evidence="3">
    <location>
        <begin position="12"/>
        <end position="80"/>
    </location>
</feature>
<dbReference type="Pfam" id="PF14033">
    <property type="entry name" value="DUF4246"/>
    <property type="match status" value="1"/>
</dbReference>
<dbReference type="Pfam" id="PF21666">
    <property type="entry name" value="DUF4246_N"/>
    <property type="match status" value="1"/>
</dbReference>
<dbReference type="InterPro" id="IPR049192">
    <property type="entry name" value="DUF4246_C"/>
</dbReference>
<organism evidence="5">
    <name type="scientific">Grosmannia clavigera (strain kw1407 / UAMH 11150)</name>
    <name type="common">Blue stain fungus</name>
    <name type="synonym">Graphiocladiella clavigera</name>
    <dbReference type="NCBI Taxonomy" id="655863"/>
    <lineage>
        <taxon>Eukaryota</taxon>
        <taxon>Fungi</taxon>
        <taxon>Dikarya</taxon>
        <taxon>Ascomycota</taxon>
        <taxon>Pezizomycotina</taxon>
        <taxon>Sordariomycetes</taxon>
        <taxon>Sordariomycetidae</taxon>
        <taxon>Ophiostomatales</taxon>
        <taxon>Ophiostomataceae</taxon>
        <taxon>Leptographium</taxon>
    </lineage>
</organism>
<reference evidence="4 5" key="1">
    <citation type="journal article" date="2011" name="Proc. Natl. Acad. Sci. U.S.A.">
        <title>Genome and transcriptome analyses of the mountain pine beetle-fungal symbiont Grosmannia clavigera, a lodgepole pine pathogen.</title>
        <authorList>
            <person name="DiGuistini S."/>
            <person name="Wang Y."/>
            <person name="Liao N.Y."/>
            <person name="Taylor G."/>
            <person name="Tanguay P."/>
            <person name="Feau N."/>
            <person name="Henrissat B."/>
            <person name="Chan S.K."/>
            <person name="Hesse-Orce U."/>
            <person name="Alamouti S.M."/>
            <person name="Tsui C.K.M."/>
            <person name="Docking R.T."/>
            <person name="Levasseur A."/>
            <person name="Haridas S."/>
            <person name="Robertson G."/>
            <person name="Birol I."/>
            <person name="Holt R.A."/>
            <person name="Marra M.A."/>
            <person name="Hamelin R.C."/>
            <person name="Hirst M."/>
            <person name="Jones S.J.M."/>
            <person name="Bohlmann J."/>
            <person name="Breuil C."/>
        </authorList>
    </citation>
    <scope>NUCLEOTIDE SEQUENCE [LARGE SCALE GENOMIC DNA]</scope>
    <source>
        <strain evidence="5">kw1407 / UAMH 11150</strain>
    </source>
</reference>
<dbReference type="InterPro" id="IPR012459">
    <property type="entry name" value="Rrp15"/>
</dbReference>
<dbReference type="HOGENOM" id="CLU_326784_0_0_1"/>
<feature type="compositionally biased region" description="Basic and acidic residues" evidence="1">
    <location>
        <begin position="573"/>
        <end position="594"/>
    </location>
</feature>
<gene>
    <name evidence="4" type="ORF">CMQ_7264</name>
</gene>
<feature type="compositionally biased region" description="Polar residues" evidence="1">
    <location>
        <begin position="711"/>
        <end position="729"/>
    </location>
</feature>
<dbReference type="InterPro" id="IPR025340">
    <property type="entry name" value="DUF4246"/>
</dbReference>
<feature type="region of interest" description="Disordered" evidence="1">
    <location>
        <begin position="626"/>
        <end position="737"/>
    </location>
</feature>
<sequence length="881" mass="99259">MADQKQESPVKLPSFGRPRRYGLNKCFPQVDLFEYGRGMLSKGVTLRERRMLDFIGTITDKPDWHRKVFDEAIVEKWRNEARDMPRVADNDVYMSEIMFDNCISEIRDKATRFDVTGLVGTLDAELAVVKSDVAVSEHLAAQLRQLAEVLENAPDTQKDWHPGSDNQVLDLLHPSLFPVVFGRTRALRTGKVGLDDAASFSGKGELTSDVEEGERLRCGEDSYQWLPSDVVLSDSGASITSYINNLRYEHHRELYKVLEQFVVAAVPLWEECLSWWNDRRRFTITDTSDEDDFFIPEGIEYTIPDQFKNSDGTINDEYRFEPEYEDWEIRHGVLKFREPDLPYEPFEKKVDLGSRCNLKENFPKGLQIIFKLANIHLTPDKPSYAGGTWHVEGTASECICATAIYYYDEENITESRLSFRQEVDEENMSYIPAQGAYRSLEKYFGVVADGNTVQELGSVVTREGRLLAFPNVLQHKVGSFRLKDPEKPGHRKILAMFLIDPHRRILSTANVPPQQKDWWADHVRQTPAFQKLPPELFSEIINSVDTCPISLDEAKEIRKDLMFSRSVLREEQDELLNERRRGEEPSRQKSDRFTKKAKNLPNAQYIDSEADAGSNSQDFQAVSLLDSDDDLDNAEVDDGMSTDEGEDSEDSLDSLAHVPLRTSSRKRRQSPNKGMKDAPSDDDDMGDMSSIDDSSDEGSNRAGPRSKRNDPSTFSTSLQKILGTKLSTSRRSDPVLARSAAAREASRRIVDAALEEKAKRQLRLEKRVALEKGRVKDVLIASNASGAEFGDATNGDSETTATILETERKLRKVAQRGVVKLFNAVRAAQVKAAEAERTAKKEGVLGIDKRDAKITEMSRKGFLDLIASGGGGLKKGGLEEA</sequence>
<evidence type="ECO:0000313" key="5">
    <source>
        <dbReference type="Proteomes" id="UP000007796"/>
    </source>
</evidence>
<dbReference type="OrthoDB" id="415532at2759"/>
<dbReference type="STRING" id="655863.F0XNW2"/>
<evidence type="ECO:0000259" key="3">
    <source>
        <dbReference type="Pfam" id="PF21666"/>
    </source>
</evidence>
<dbReference type="InParanoid" id="F0XNW2"/>
<dbReference type="Pfam" id="PF07890">
    <property type="entry name" value="Rrp15p"/>
    <property type="match status" value="1"/>
</dbReference>
<evidence type="ECO:0000256" key="1">
    <source>
        <dbReference type="SAM" id="MobiDB-lite"/>
    </source>
</evidence>
<dbReference type="AlphaFoldDB" id="F0XNW2"/>
<dbReference type="GeneID" id="25980789"/>
<dbReference type="GO" id="GO:0006364">
    <property type="term" value="P:rRNA processing"/>
    <property type="evidence" value="ECO:0007669"/>
    <property type="project" value="InterPro"/>
</dbReference>
<name>F0XNW2_GROCL</name>
<keyword evidence="5" id="KW-1185">Reference proteome</keyword>
<feature type="domain" description="DUF4246" evidence="2">
    <location>
        <begin position="98"/>
        <end position="521"/>
    </location>
</feature>